<feature type="domain" description="Peptidase S8/S53" evidence="8">
    <location>
        <begin position="52"/>
        <end position="300"/>
    </location>
</feature>
<evidence type="ECO:0000256" key="1">
    <source>
        <dbReference type="ARBA" id="ARBA00011073"/>
    </source>
</evidence>
<dbReference type="Proteomes" id="UP000824190">
    <property type="component" value="Unassembled WGS sequence"/>
</dbReference>
<proteinExistence type="inferred from homology"/>
<dbReference type="PRINTS" id="PR00723">
    <property type="entry name" value="SUBTILISIN"/>
</dbReference>
<keyword evidence="3 5" id="KW-0378">Hydrolase</keyword>
<evidence type="ECO:0000313" key="9">
    <source>
        <dbReference type="EMBL" id="HIW91712.1"/>
    </source>
</evidence>
<dbReference type="GO" id="GO:0004252">
    <property type="term" value="F:serine-type endopeptidase activity"/>
    <property type="evidence" value="ECO:0007669"/>
    <property type="project" value="UniProtKB-UniRule"/>
</dbReference>
<protein>
    <submittedName>
        <fullName evidence="9">S8 family serine peptidase</fullName>
    </submittedName>
</protein>
<dbReference type="InterPro" id="IPR036852">
    <property type="entry name" value="Peptidase_S8/S53_dom_sf"/>
</dbReference>
<dbReference type="PANTHER" id="PTHR43806">
    <property type="entry name" value="PEPTIDASE S8"/>
    <property type="match status" value="1"/>
</dbReference>
<evidence type="ECO:0000256" key="7">
    <source>
        <dbReference type="SAM" id="SignalP"/>
    </source>
</evidence>
<comment type="caution">
    <text evidence="9">The sequence shown here is derived from an EMBL/GenBank/DDBJ whole genome shotgun (WGS) entry which is preliminary data.</text>
</comment>
<reference evidence="9" key="2">
    <citation type="submission" date="2021-04" db="EMBL/GenBank/DDBJ databases">
        <authorList>
            <person name="Gilroy R."/>
        </authorList>
    </citation>
    <scope>NUCLEOTIDE SEQUENCE</scope>
    <source>
        <strain evidence="9">CHK32-1732</strain>
    </source>
</reference>
<dbReference type="Gene3D" id="3.40.50.200">
    <property type="entry name" value="Peptidase S8/S53 domain"/>
    <property type="match status" value="1"/>
</dbReference>
<keyword evidence="6" id="KW-1133">Transmembrane helix</keyword>
<name>A0A9D1RQ41_9CORY</name>
<dbReference type="InterPro" id="IPR023828">
    <property type="entry name" value="Peptidase_S8_Ser-AS"/>
</dbReference>
<evidence type="ECO:0000256" key="4">
    <source>
        <dbReference type="ARBA" id="ARBA00022825"/>
    </source>
</evidence>
<evidence type="ECO:0000256" key="5">
    <source>
        <dbReference type="PROSITE-ProRule" id="PRU01240"/>
    </source>
</evidence>
<dbReference type="PROSITE" id="PS00138">
    <property type="entry name" value="SUBTILASE_SER"/>
    <property type="match status" value="1"/>
</dbReference>
<dbReference type="Pfam" id="PF00082">
    <property type="entry name" value="Peptidase_S8"/>
    <property type="match status" value="1"/>
</dbReference>
<feature type="signal peptide" evidence="7">
    <location>
        <begin position="1"/>
        <end position="26"/>
    </location>
</feature>
<keyword evidence="2 5" id="KW-0645">Protease</keyword>
<keyword evidence="6" id="KW-0812">Transmembrane</keyword>
<reference evidence="9" key="1">
    <citation type="journal article" date="2021" name="PeerJ">
        <title>Extensive microbial diversity within the chicken gut microbiome revealed by metagenomics and culture.</title>
        <authorList>
            <person name="Gilroy R."/>
            <person name="Ravi A."/>
            <person name="Getino M."/>
            <person name="Pursley I."/>
            <person name="Horton D.L."/>
            <person name="Alikhan N.F."/>
            <person name="Baker D."/>
            <person name="Gharbi K."/>
            <person name="Hall N."/>
            <person name="Watson M."/>
            <person name="Adriaenssens E.M."/>
            <person name="Foster-Nyarko E."/>
            <person name="Jarju S."/>
            <person name="Secka A."/>
            <person name="Antonio M."/>
            <person name="Oren A."/>
            <person name="Chaudhuri R.R."/>
            <person name="La Ragione R."/>
            <person name="Hildebrand F."/>
            <person name="Pallen M.J."/>
        </authorList>
    </citation>
    <scope>NUCLEOTIDE SEQUENCE</scope>
    <source>
        <strain evidence="9">CHK32-1732</strain>
    </source>
</reference>
<feature type="active site" description="Charge relay system" evidence="5">
    <location>
        <position position="61"/>
    </location>
</feature>
<keyword evidence="6" id="KW-0472">Membrane</keyword>
<feature type="chain" id="PRO_5039325256" evidence="7">
    <location>
        <begin position="27"/>
        <end position="373"/>
    </location>
</feature>
<evidence type="ECO:0000259" key="8">
    <source>
        <dbReference type="Pfam" id="PF00082"/>
    </source>
</evidence>
<organism evidence="9 10">
    <name type="scientific">Candidatus Corynebacterium avicola</name>
    <dbReference type="NCBI Taxonomy" id="2838527"/>
    <lineage>
        <taxon>Bacteria</taxon>
        <taxon>Bacillati</taxon>
        <taxon>Actinomycetota</taxon>
        <taxon>Actinomycetes</taxon>
        <taxon>Mycobacteriales</taxon>
        <taxon>Corynebacteriaceae</taxon>
        <taxon>Corynebacterium</taxon>
    </lineage>
</organism>
<accession>A0A9D1RQ41</accession>
<dbReference type="EMBL" id="DXGC01000074">
    <property type="protein sequence ID" value="HIW91712.1"/>
    <property type="molecule type" value="Genomic_DNA"/>
</dbReference>
<keyword evidence="7" id="KW-0732">Signal</keyword>
<comment type="similarity">
    <text evidence="1 5">Belongs to the peptidase S8 family.</text>
</comment>
<evidence type="ECO:0000313" key="10">
    <source>
        <dbReference type="Proteomes" id="UP000824190"/>
    </source>
</evidence>
<feature type="active site" description="Charge relay system" evidence="5">
    <location>
        <position position="83"/>
    </location>
</feature>
<evidence type="ECO:0000256" key="2">
    <source>
        <dbReference type="ARBA" id="ARBA00022670"/>
    </source>
</evidence>
<dbReference type="GO" id="GO:0006508">
    <property type="term" value="P:proteolysis"/>
    <property type="evidence" value="ECO:0007669"/>
    <property type="project" value="UniProtKB-KW"/>
</dbReference>
<dbReference type="SUPFAM" id="SSF52743">
    <property type="entry name" value="Subtilisin-like"/>
    <property type="match status" value="1"/>
</dbReference>
<dbReference type="InterPro" id="IPR015500">
    <property type="entry name" value="Peptidase_S8_subtilisin-rel"/>
</dbReference>
<dbReference type="InterPro" id="IPR000209">
    <property type="entry name" value="Peptidase_S8/S53_dom"/>
</dbReference>
<dbReference type="PROSITE" id="PS51892">
    <property type="entry name" value="SUBTILASE"/>
    <property type="match status" value="1"/>
</dbReference>
<sequence length="373" mass="37831">MRRAPALGLAVTIVLTMAPVTTVASAQPRCDEPVFGDPLPIDVDLPHQVSTGRGIGVAVIDTGIDAPGIRTVSPDDRDRCLLHGTAVAGVVRTVAPDATILSVRQGTGAGEDPTRTTVADLVTAVDRARRAAAEHDVRVITMSVVACEDTAELRRAVAAAEDAGLLVVAAAGNAGQCQDGQVPYPAALPGVLTVGGVDARMTGATGTQLNAGRVSAEYTIPGHWVDLHAPGGPVSAPLQVGGDGDHTVQTVVGDPAPFTGTSFATPVVAATAALVWQVDPGLSATQVRSLLVETAQRGVVNVVDPQAAVAAAADRLVDSGFVPGSFTLPTTVAVTHPIPEDRDLRIPLGLGVLGVVTVLGAAVLRGVRSLGRR</sequence>
<dbReference type="InterPro" id="IPR050131">
    <property type="entry name" value="Peptidase_S8_subtilisin-like"/>
</dbReference>
<keyword evidence="4 5" id="KW-0720">Serine protease</keyword>
<dbReference type="PANTHER" id="PTHR43806:SF11">
    <property type="entry name" value="CEREVISIN-RELATED"/>
    <property type="match status" value="1"/>
</dbReference>
<feature type="transmembrane region" description="Helical" evidence="6">
    <location>
        <begin position="346"/>
        <end position="367"/>
    </location>
</feature>
<evidence type="ECO:0000256" key="6">
    <source>
        <dbReference type="SAM" id="Phobius"/>
    </source>
</evidence>
<gene>
    <name evidence="9" type="ORF">H9870_08640</name>
</gene>
<feature type="active site" description="Charge relay system" evidence="5">
    <location>
        <position position="262"/>
    </location>
</feature>
<dbReference type="AlphaFoldDB" id="A0A9D1RQ41"/>
<evidence type="ECO:0000256" key="3">
    <source>
        <dbReference type="ARBA" id="ARBA00022801"/>
    </source>
</evidence>